<feature type="compositionally biased region" description="Pro residues" evidence="1">
    <location>
        <begin position="129"/>
        <end position="141"/>
    </location>
</feature>
<proteinExistence type="predicted"/>
<dbReference type="Proteomes" id="UP001165190">
    <property type="component" value="Unassembled WGS sequence"/>
</dbReference>
<comment type="caution">
    <text evidence="2">The sequence shown here is derived from an EMBL/GenBank/DDBJ whole genome shotgun (WGS) entry which is preliminary data.</text>
</comment>
<accession>A0A9W7MPR9</accession>
<reference evidence="2" key="1">
    <citation type="submission" date="2023-05" db="EMBL/GenBank/DDBJ databases">
        <title>Genome and transcriptome analyses reveal genes involved in the formation of fine ridges on petal epidermal cells in Hibiscus trionum.</title>
        <authorList>
            <person name="Koshimizu S."/>
            <person name="Masuda S."/>
            <person name="Ishii T."/>
            <person name="Shirasu K."/>
            <person name="Hoshino A."/>
            <person name="Arita M."/>
        </authorList>
    </citation>
    <scope>NUCLEOTIDE SEQUENCE</scope>
    <source>
        <strain evidence="2">Hamamatsu line</strain>
    </source>
</reference>
<dbReference type="OrthoDB" id="1916329at2759"/>
<dbReference type="AlphaFoldDB" id="A0A9W7MPR9"/>
<feature type="compositionally biased region" description="Polar residues" evidence="1">
    <location>
        <begin position="39"/>
        <end position="52"/>
    </location>
</feature>
<feature type="compositionally biased region" description="Polar residues" evidence="1">
    <location>
        <begin position="59"/>
        <end position="73"/>
    </location>
</feature>
<dbReference type="EMBL" id="BSYR01000042">
    <property type="protein sequence ID" value="GMJ04976.1"/>
    <property type="molecule type" value="Genomic_DNA"/>
</dbReference>
<organism evidence="2 3">
    <name type="scientific">Hibiscus trionum</name>
    <name type="common">Flower of an hour</name>
    <dbReference type="NCBI Taxonomy" id="183268"/>
    <lineage>
        <taxon>Eukaryota</taxon>
        <taxon>Viridiplantae</taxon>
        <taxon>Streptophyta</taxon>
        <taxon>Embryophyta</taxon>
        <taxon>Tracheophyta</taxon>
        <taxon>Spermatophyta</taxon>
        <taxon>Magnoliopsida</taxon>
        <taxon>eudicotyledons</taxon>
        <taxon>Gunneridae</taxon>
        <taxon>Pentapetalae</taxon>
        <taxon>rosids</taxon>
        <taxon>malvids</taxon>
        <taxon>Malvales</taxon>
        <taxon>Malvaceae</taxon>
        <taxon>Malvoideae</taxon>
        <taxon>Hibiscus</taxon>
    </lineage>
</organism>
<evidence type="ECO:0000313" key="2">
    <source>
        <dbReference type="EMBL" id="GMJ04976.1"/>
    </source>
</evidence>
<sequence>MVDERTDTNSLCEKSMKVVVNIFKLSSFSIARMSLGETTATKSLPSAVTNSVVDGRPPRSSSRMSEKLQSLSTPYSFVMQPERRGNYEPRVVGEEKRDEEEGKFAAYIRKVHEKNRGNLHEAAKLSPYILPPPPTPLRRKK</sequence>
<evidence type="ECO:0000256" key="1">
    <source>
        <dbReference type="SAM" id="MobiDB-lite"/>
    </source>
</evidence>
<evidence type="ECO:0000313" key="3">
    <source>
        <dbReference type="Proteomes" id="UP001165190"/>
    </source>
</evidence>
<keyword evidence="3" id="KW-1185">Reference proteome</keyword>
<feature type="region of interest" description="Disordered" evidence="1">
    <location>
        <begin position="118"/>
        <end position="141"/>
    </location>
</feature>
<protein>
    <submittedName>
        <fullName evidence="2">Uncharacterized protein</fullName>
    </submittedName>
</protein>
<name>A0A9W7MPR9_HIBTR</name>
<feature type="region of interest" description="Disordered" evidence="1">
    <location>
        <begin position="39"/>
        <end position="73"/>
    </location>
</feature>
<gene>
    <name evidence="2" type="ORF">HRI_004166800</name>
</gene>